<dbReference type="PANTHER" id="PTHR43105">
    <property type="entry name" value="RESPIRATORY NITRATE REDUCTASE"/>
    <property type="match status" value="1"/>
</dbReference>
<dbReference type="GO" id="GO:0016491">
    <property type="term" value="F:oxidoreductase activity"/>
    <property type="evidence" value="ECO:0007669"/>
    <property type="project" value="UniProtKB-KW"/>
</dbReference>
<keyword evidence="4" id="KW-0408">Iron</keyword>
<keyword evidence="1" id="KW-0004">4Fe-4S</keyword>
<dbReference type="Gene3D" id="2.20.25.90">
    <property type="entry name" value="ADC-like domains"/>
    <property type="match status" value="1"/>
</dbReference>
<dbReference type="PANTHER" id="PTHR43105:SF9">
    <property type="entry name" value="NADPH-FE(3+) OXIDOREDUCTASE SUBUNIT ALPHA"/>
    <property type="match status" value="1"/>
</dbReference>
<keyword evidence="5" id="KW-0411">Iron-sulfur</keyword>
<dbReference type="InterPro" id="IPR006657">
    <property type="entry name" value="MoPterin_dinucl-bd_dom"/>
</dbReference>
<organism evidence="7 8">
    <name type="scientific">Parahaliea mediterranea</name>
    <dbReference type="NCBI Taxonomy" id="651086"/>
    <lineage>
        <taxon>Bacteria</taxon>
        <taxon>Pseudomonadati</taxon>
        <taxon>Pseudomonadota</taxon>
        <taxon>Gammaproteobacteria</taxon>
        <taxon>Cellvibrionales</taxon>
        <taxon>Halieaceae</taxon>
        <taxon>Parahaliea</taxon>
    </lineage>
</organism>
<evidence type="ECO:0000256" key="1">
    <source>
        <dbReference type="ARBA" id="ARBA00022485"/>
    </source>
</evidence>
<dbReference type="SUPFAM" id="SSF50692">
    <property type="entry name" value="ADC-like"/>
    <property type="match status" value="1"/>
</dbReference>
<dbReference type="SMART" id="SM00926">
    <property type="entry name" value="Molybdop_Fe4S4"/>
    <property type="match status" value="1"/>
</dbReference>
<dbReference type="GO" id="GO:0016020">
    <property type="term" value="C:membrane"/>
    <property type="evidence" value="ECO:0007669"/>
    <property type="project" value="TreeGrafter"/>
</dbReference>
<keyword evidence="3" id="KW-0560">Oxidoreductase</keyword>
<dbReference type="Pfam" id="PF01568">
    <property type="entry name" value="Molydop_binding"/>
    <property type="match status" value="1"/>
</dbReference>
<dbReference type="Gene3D" id="3.40.50.740">
    <property type="match status" value="1"/>
</dbReference>
<name>A0A939IL26_9GAMM</name>
<reference evidence="7" key="1">
    <citation type="submission" date="2021-02" db="EMBL/GenBank/DDBJ databases">
        <title>PHA producing bacteria isolated from coastal sediment in Guangdong, Shenzhen.</title>
        <authorList>
            <person name="Zheng W."/>
            <person name="Yu S."/>
            <person name="Huang Y."/>
        </authorList>
    </citation>
    <scope>NUCLEOTIDE SEQUENCE</scope>
    <source>
        <strain evidence="7">TN14-10</strain>
    </source>
</reference>
<dbReference type="Pfam" id="PF00384">
    <property type="entry name" value="Molybdopterin"/>
    <property type="match status" value="1"/>
</dbReference>
<dbReference type="GO" id="GO:0043546">
    <property type="term" value="F:molybdopterin cofactor binding"/>
    <property type="evidence" value="ECO:0007669"/>
    <property type="project" value="InterPro"/>
</dbReference>
<dbReference type="InterPro" id="IPR009010">
    <property type="entry name" value="Asp_de-COase-like_dom_sf"/>
</dbReference>
<accession>A0A939IL26</accession>
<dbReference type="InterPro" id="IPR006963">
    <property type="entry name" value="Mopterin_OxRdtase_4Fe-4S_dom"/>
</dbReference>
<sequence length="715" mass="78210">MPLTQDSPGAADTRTHYRACHLCEAICGLLIETRGEEVVSIKGDPQDPLSRGHICPKAIALKDIHEDPDRLRGPVKKVADAKGGSHWQEITWQEALDTTAEKLLETVDEHGVNALGIYMGNPTVHNYGMMTHQGQLFRYFRTDNRFSATSVDQLPHHLAALWLFGHKLMFPIPDIDRSDYFLMLGANPVASNGSIWTVPDIRRRIKDFKARGGRLVVIDPRRTETAALASEHHFIAPGTDALLLAALLHTLFAEGLVDPGPLAPFTTGLDAVAEAMAPFTPDFAATHTGIDADTIRQMARNFADAKAAICYGRMGVSTQAYGALSQWLIQLLNIATGNLDKPGGSLFTLPAVDQVATTGPGGFGRHHSRVRGLPEFDRELPASTLAEEITTEGEGQIRALFTGAGNPVLSTPNGRQLDAALAQLDFMVSLDPYINETTRHADIILPPTSPLEHDHYDLAFHVNAMRNTTRFSEAVFDKPDGALHDWEIFQALAERVATARGQETPPAVPPAQMIDFALQAGPYGNASEHALDLQQLRAQPSGIDLGELQPQLPARLRTADQRIHCATPEPLADLARLLRDFDTDRDKELRLIGRRHLRSNNSWMHNYHRLVKGPDRCTLLMHPRDMDSRRLADGMEVELRSRAGAVRVQVERSEDIMPGVVSLPHGFGHHRDGVRLGTAREHAGISCNDVTDELALDALSGNAAVNGVPVTVAAP</sequence>
<gene>
    <name evidence="7" type="ORF">JYP50_03000</name>
</gene>
<dbReference type="RefSeq" id="WP_206558991.1">
    <property type="nucleotide sequence ID" value="NZ_JAFKCZ010000002.1"/>
</dbReference>
<evidence type="ECO:0000256" key="3">
    <source>
        <dbReference type="ARBA" id="ARBA00023002"/>
    </source>
</evidence>
<dbReference type="PROSITE" id="PS51669">
    <property type="entry name" value="4FE4S_MOW_BIS_MGD"/>
    <property type="match status" value="1"/>
</dbReference>
<evidence type="ECO:0000256" key="2">
    <source>
        <dbReference type="ARBA" id="ARBA00022723"/>
    </source>
</evidence>
<dbReference type="EMBL" id="JAFKCZ010000002">
    <property type="protein sequence ID" value="MBN7795542.1"/>
    <property type="molecule type" value="Genomic_DNA"/>
</dbReference>
<dbReference type="GO" id="GO:0046872">
    <property type="term" value="F:metal ion binding"/>
    <property type="evidence" value="ECO:0007669"/>
    <property type="project" value="UniProtKB-KW"/>
</dbReference>
<dbReference type="GO" id="GO:0045333">
    <property type="term" value="P:cellular respiration"/>
    <property type="evidence" value="ECO:0007669"/>
    <property type="project" value="UniProtKB-ARBA"/>
</dbReference>
<protein>
    <submittedName>
        <fullName evidence="7">Molybdopterin-dependent oxidoreductase</fullName>
    </submittedName>
</protein>
<evidence type="ECO:0000259" key="6">
    <source>
        <dbReference type="PROSITE" id="PS51669"/>
    </source>
</evidence>
<keyword evidence="8" id="KW-1185">Reference proteome</keyword>
<dbReference type="SUPFAM" id="SSF53706">
    <property type="entry name" value="Formate dehydrogenase/DMSO reductase, domains 1-3"/>
    <property type="match status" value="1"/>
</dbReference>
<dbReference type="Gene3D" id="3.40.228.10">
    <property type="entry name" value="Dimethylsulfoxide Reductase, domain 2"/>
    <property type="match status" value="1"/>
</dbReference>
<dbReference type="GO" id="GO:1990204">
    <property type="term" value="C:oxidoreductase complex"/>
    <property type="evidence" value="ECO:0007669"/>
    <property type="project" value="UniProtKB-ARBA"/>
</dbReference>
<evidence type="ECO:0000256" key="5">
    <source>
        <dbReference type="ARBA" id="ARBA00023014"/>
    </source>
</evidence>
<evidence type="ECO:0000313" key="7">
    <source>
        <dbReference type="EMBL" id="MBN7795542.1"/>
    </source>
</evidence>
<evidence type="ECO:0000313" key="8">
    <source>
        <dbReference type="Proteomes" id="UP000664303"/>
    </source>
</evidence>
<dbReference type="Gene3D" id="2.40.40.20">
    <property type="match status" value="1"/>
</dbReference>
<dbReference type="AlphaFoldDB" id="A0A939IL26"/>
<evidence type="ECO:0000256" key="4">
    <source>
        <dbReference type="ARBA" id="ARBA00023004"/>
    </source>
</evidence>
<dbReference type="GO" id="GO:0051539">
    <property type="term" value="F:4 iron, 4 sulfur cluster binding"/>
    <property type="evidence" value="ECO:0007669"/>
    <property type="project" value="UniProtKB-KW"/>
</dbReference>
<keyword evidence="2" id="KW-0479">Metal-binding</keyword>
<proteinExistence type="predicted"/>
<dbReference type="InterPro" id="IPR050123">
    <property type="entry name" value="Prok_molybdopt-oxidoreductase"/>
</dbReference>
<feature type="domain" description="4Fe-4S Mo/W bis-MGD-type" evidence="6">
    <location>
        <begin position="13"/>
        <end position="69"/>
    </location>
</feature>
<dbReference type="InterPro" id="IPR006656">
    <property type="entry name" value="Mopterin_OxRdtase"/>
</dbReference>
<comment type="caution">
    <text evidence="7">The sequence shown here is derived from an EMBL/GenBank/DDBJ whole genome shotgun (WGS) entry which is preliminary data.</text>
</comment>
<dbReference type="Proteomes" id="UP000664303">
    <property type="component" value="Unassembled WGS sequence"/>
</dbReference>
<dbReference type="Pfam" id="PF04879">
    <property type="entry name" value="Molybdop_Fe4S4"/>
    <property type="match status" value="1"/>
</dbReference>